<sequence length="401" mass="47664">MIRQRNRYFNDNHMKGGLMSLELRDEVLMLIDSKREDDYWDFKVKYHTNSADLLHDIICMANNRVDRDAYIIFGIVDRTYEVVGVRNDESRKTQQQMIDFLKDKKFVSGIRPKVELRSLMISGQEIDVLIIKNSTDTPYYLTEDYQDQGRRVRANFIYTRVGDTNTDINKSADINNVEYLWKKRFLLTRSPFEQVMKRLANKSEWKRDDDTYYNVYNPEFTITISDDDDEARGRSEFYAYTLTDSSTTYRNISIKYFGTQLYSGVVALLDGARYCTPTPDWGFLFFGKHRIDPDYSLKYFTKNSPSYKLNEFLFNDDDQEASFARRRFFGVVLLFESDFEKDAFLAYVEHEKNVFIHKFNSHAREFSWIEADTEKHREYIVSRLKTGEVLNQMLSDFRSIH</sequence>
<organism evidence="2 3">
    <name type="scientific">Paenibacillus cremeus</name>
    <dbReference type="NCBI Taxonomy" id="2163881"/>
    <lineage>
        <taxon>Bacteria</taxon>
        <taxon>Bacillati</taxon>
        <taxon>Bacillota</taxon>
        <taxon>Bacilli</taxon>
        <taxon>Bacillales</taxon>
        <taxon>Paenibacillaceae</taxon>
        <taxon>Paenibacillus</taxon>
    </lineage>
</organism>
<dbReference type="Proteomes" id="UP000317036">
    <property type="component" value="Unassembled WGS sequence"/>
</dbReference>
<feature type="domain" description="Schlafen AlbA-2" evidence="1">
    <location>
        <begin position="36"/>
        <end position="168"/>
    </location>
</feature>
<dbReference type="InterPro" id="IPR007421">
    <property type="entry name" value="Schlafen_AlbA_2_dom"/>
</dbReference>
<evidence type="ECO:0000259" key="1">
    <source>
        <dbReference type="Pfam" id="PF04326"/>
    </source>
</evidence>
<dbReference type="Pfam" id="PF04326">
    <property type="entry name" value="SLFN_AlbA_2"/>
    <property type="match status" value="1"/>
</dbReference>
<dbReference type="AlphaFoldDB" id="A0A559JNR5"/>
<proteinExistence type="predicted"/>
<dbReference type="GO" id="GO:0005524">
    <property type="term" value="F:ATP binding"/>
    <property type="evidence" value="ECO:0007669"/>
    <property type="project" value="UniProtKB-KW"/>
</dbReference>
<dbReference type="EMBL" id="VNJI01000069">
    <property type="protein sequence ID" value="TVY01488.1"/>
    <property type="molecule type" value="Genomic_DNA"/>
</dbReference>
<dbReference type="InterPro" id="IPR038461">
    <property type="entry name" value="Schlafen_AlbA_2_dom_sf"/>
</dbReference>
<protein>
    <submittedName>
        <fullName evidence="2">ATP-binding protein</fullName>
    </submittedName>
</protein>
<name>A0A559JNR5_9BACL</name>
<dbReference type="OrthoDB" id="869451at2"/>
<evidence type="ECO:0000313" key="2">
    <source>
        <dbReference type="EMBL" id="TVY01488.1"/>
    </source>
</evidence>
<accession>A0A559JNR5</accession>
<evidence type="ECO:0000313" key="3">
    <source>
        <dbReference type="Proteomes" id="UP000317036"/>
    </source>
</evidence>
<reference evidence="2 3" key="1">
    <citation type="submission" date="2019-07" db="EMBL/GenBank/DDBJ databases">
        <authorList>
            <person name="Kim J."/>
        </authorList>
    </citation>
    <scope>NUCLEOTIDE SEQUENCE [LARGE SCALE GENOMIC DNA]</scope>
    <source>
        <strain evidence="2 3">JC52</strain>
    </source>
</reference>
<keyword evidence="3" id="KW-1185">Reference proteome</keyword>
<keyword evidence="2" id="KW-0547">Nucleotide-binding</keyword>
<keyword evidence="2" id="KW-0067">ATP-binding</keyword>
<gene>
    <name evidence="2" type="ORF">FPZ49_32340</name>
</gene>
<dbReference type="Gene3D" id="3.30.950.30">
    <property type="entry name" value="Schlafen, AAA domain"/>
    <property type="match status" value="1"/>
</dbReference>
<comment type="caution">
    <text evidence="2">The sequence shown here is derived from an EMBL/GenBank/DDBJ whole genome shotgun (WGS) entry which is preliminary data.</text>
</comment>